<dbReference type="RefSeq" id="XP_007326349.1">
    <property type="nucleotide sequence ID" value="XM_007326287.1"/>
</dbReference>
<dbReference type="AlphaFoldDB" id="K5Y307"/>
<organism evidence="1 2">
    <name type="scientific">Agaricus bisporus var. burnettii (strain JB137-S8 / ATCC MYA-4627 / FGSC 10392)</name>
    <name type="common">White button mushroom</name>
    <dbReference type="NCBI Taxonomy" id="597362"/>
    <lineage>
        <taxon>Eukaryota</taxon>
        <taxon>Fungi</taxon>
        <taxon>Dikarya</taxon>
        <taxon>Basidiomycota</taxon>
        <taxon>Agaricomycotina</taxon>
        <taxon>Agaricomycetes</taxon>
        <taxon>Agaricomycetidae</taxon>
        <taxon>Agaricales</taxon>
        <taxon>Agaricineae</taxon>
        <taxon>Agaricaceae</taxon>
        <taxon>Agaricus</taxon>
    </lineage>
</organism>
<dbReference type="InterPro" id="IPR036047">
    <property type="entry name" value="F-box-like_dom_sf"/>
</dbReference>
<dbReference type="Proteomes" id="UP000008493">
    <property type="component" value="Unassembled WGS sequence"/>
</dbReference>
<dbReference type="InParanoid" id="K5Y307"/>
<evidence type="ECO:0000313" key="2">
    <source>
        <dbReference type="Proteomes" id="UP000008493"/>
    </source>
</evidence>
<dbReference type="OrthoDB" id="2944104at2759"/>
<gene>
    <name evidence="1" type="ORF">AGABI1DRAFT_117817</name>
</gene>
<evidence type="ECO:0000313" key="1">
    <source>
        <dbReference type="EMBL" id="EKM82295.1"/>
    </source>
</evidence>
<evidence type="ECO:0008006" key="3">
    <source>
        <dbReference type="Google" id="ProtNLM"/>
    </source>
</evidence>
<name>K5Y307_AGABU</name>
<dbReference type="KEGG" id="abp:AGABI1DRAFT117817"/>
<dbReference type="GeneID" id="18825374"/>
<dbReference type="SUPFAM" id="SSF81383">
    <property type="entry name" value="F-box domain"/>
    <property type="match status" value="1"/>
</dbReference>
<dbReference type="CDD" id="cd09917">
    <property type="entry name" value="F-box_SF"/>
    <property type="match status" value="1"/>
</dbReference>
<protein>
    <recommendedName>
        <fullName evidence="3">F-box domain-containing protein</fullName>
    </recommendedName>
</protein>
<dbReference type="EMBL" id="JH971386">
    <property type="protein sequence ID" value="EKM82295.1"/>
    <property type="molecule type" value="Genomic_DNA"/>
</dbReference>
<reference evidence="2" key="1">
    <citation type="journal article" date="2012" name="Proc. Natl. Acad. Sci. U.S.A.">
        <title>Genome sequence of the button mushroom Agaricus bisporus reveals mechanisms governing adaptation to a humic-rich ecological niche.</title>
        <authorList>
            <person name="Morin E."/>
            <person name="Kohler A."/>
            <person name="Baker A.R."/>
            <person name="Foulongne-Oriol M."/>
            <person name="Lombard V."/>
            <person name="Nagy L.G."/>
            <person name="Ohm R.A."/>
            <person name="Patyshakuliyeva A."/>
            <person name="Brun A."/>
            <person name="Aerts A.L."/>
            <person name="Bailey A.M."/>
            <person name="Billette C."/>
            <person name="Coutinho P.M."/>
            <person name="Deakin G."/>
            <person name="Doddapaneni H."/>
            <person name="Floudas D."/>
            <person name="Grimwood J."/>
            <person name="Hilden K."/>
            <person name="Kuees U."/>
            <person name="LaButti K.M."/>
            <person name="Lapidus A."/>
            <person name="Lindquist E.A."/>
            <person name="Lucas S.M."/>
            <person name="Murat C."/>
            <person name="Riley R.W."/>
            <person name="Salamov A.A."/>
            <person name="Schmutz J."/>
            <person name="Subramanian V."/>
            <person name="Woesten H.A.B."/>
            <person name="Xu J."/>
            <person name="Eastwood D.C."/>
            <person name="Foster G.D."/>
            <person name="Sonnenberg A.S."/>
            <person name="Cullen D."/>
            <person name="de Vries R.P."/>
            <person name="Lundell T."/>
            <person name="Hibbett D.S."/>
            <person name="Henrissat B."/>
            <person name="Burton K.S."/>
            <person name="Kerrigan R.W."/>
            <person name="Challen M.P."/>
            <person name="Grigoriev I.V."/>
            <person name="Martin F."/>
        </authorList>
    </citation>
    <scope>NUCLEOTIDE SEQUENCE [LARGE SCALE GENOMIC DNA]</scope>
    <source>
        <strain evidence="2">JB137-S8 / ATCC MYA-4627 / FGSC 10392</strain>
    </source>
</reference>
<sequence>MPSDDNPRRAEDILPAELWSECWHFVDIKDIWNVRLVCKQFAKTGQTFLYRVLHCWSPNQEDVDNNNWDMWCKHFLWSATRFVVVATGHFVGHVEEWSFSGIEHTRSLNDTNANIRGIGVLVEAYQSALTIFLSTLQLYPKLSTITLTSIRVDKS</sequence>
<dbReference type="OMA" id="LWSECWH"/>
<feature type="non-terminal residue" evidence="1">
    <location>
        <position position="155"/>
    </location>
</feature>
<keyword evidence="2" id="KW-1185">Reference proteome</keyword>
<proteinExistence type="predicted"/>
<accession>K5Y307</accession>
<dbReference type="HOGENOM" id="CLU_1699655_0_0_1"/>